<gene>
    <name evidence="1" type="ORF">HGM15179_015863</name>
</gene>
<protein>
    <submittedName>
        <fullName evidence="1">Uncharacterized protein</fullName>
    </submittedName>
</protein>
<dbReference type="AlphaFoldDB" id="A0A8K1G3W5"/>
<evidence type="ECO:0000313" key="1">
    <source>
        <dbReference type="EMBL" id="TRZ11247.1"/>
    </source>
</evidence>
<dbReference type="Proteomes" id="UP000796761">
    <property type="component" value="Unassembled WGS sequence"/>
</dbReference>
<accession>A0A8K1G3W5</accession>
<name>A0A8K1G3W5_9PASS</name>
<comment type="caution">
    <text evidence="1">The sequence shown here is derived from an EMBL/GenBank/DDBJ whole genome shotgun (WGS) entry which is preliminary data.</text>
</comment>
<evidence type="ECO:0000313" key="2">
    <source>
        <dbReference type="Proteomes" id="UP000796761"/>
    </source>
</evidence>
<sequence length="69" mass="7639">MPASCRMNPPLAKDEPINNSGNILRLTDLGMEKIAVWKVGTDEESVLKVKTKTKTWKAGHIETAQETTD</sequence>
<proteinExistence type="predicted"/>
<dbReference type="EMBL" id="SWJQ01000739">
    <property type="protein sequence ID" value="TRZ11247.1"/>
    <property type="molecule type" value="Genomic_DNA"/>
</dbReference>
<keyword evidence="2" id="KW-1185">Reference proteome</keyword>
<organism evidence="1 2">
    <name type="scientific">Zosterops borbonicus</name>
    <dbReference type="NCBI Taxonomy" id="364589"/>
    <lineage>
        <taxon>Eukaryota</taxon>
        <taxon>Metazoa</taxon>
        <taxon>Chordata</taxon>
        <taxon>Craniata</taxon>
        <taxon>Vertebrata</taxon>
        <taxon>Euteleostomi</taxon>
        <taxon>Archelosauria</taxon>
        <taxon>Archosauria</taxon>
        <taxon>Dinosauria</taxon>
        <taxon>Saurischia</taxon>
        <taxon>Theropoda</taxon>
        <taxon>Coelurosauria</taxon>
        <taxon>Aves</taxon>
        <taxon>Neognathae</taxon>
        <taxon>Neoaves</taxon>
        <taxon>Telluraves</taxon>
        <taxon>Australaves</taxon>
        <taxon>Passeriformes</taxon>
        <taxon>Sylvioidea</taxon>
        <taxon>Zosteropidae</taxon>
        <taxon>Zosterops</taxon>
    </lineage>
</organism>
<reference evidence="1" key="1">
    <citation type="submission" date="2019-04" db="EMBL/GenBank/DDBJ databases">
        <title>Genome assembly of Zosterops borbonicus 15179.</title>
        <authorList>
            <person name="Leroy T."/>
            <person name="Anselmetti Y."/>
            <person name="Tilak M.-K."/>
            <person name="Nabholz B."/>
        </authorList>
    </citation>
    <scope>NUCLEOTIDE SEQUENCE</scope>
    <source>
        <strain evidence="1">HGM_15179</strain>
        <tissue evidence="1">Muscle</tissue>
    </source>
</reference>